<sequence length="219" mass="23470">PLNSTTPPSNTTILPLAIPIPHLQPTYPYPNAIIPSLHTTCTTYYPTSLLILNSLYPFYISLPLHSTRRFFMILRQLHSVFSVATQVQFSGLPPASANTTCRLELALPAAGYQHIGGDPVLDVWSVQREAGAGASWASDATENGTAVLFGAVSGEERALTASRVFGSGVVVVGERACNETLTFQMGLRDNGGVVVQYWDFVNLAPPAGPVQGWRVVVGC</sequence>
<name>A0A7C8IF10_9PLEO</name>
<feature type="non-terminal residue" evidence="1">
    <location>
        <position position="219"/>
    </location>
</feature>
<keyword evidence="2" id="KW-1185">Reference proteome</keyword>
<accession>A0A7C8IF10</accession>
<organism evidence="1 2">
    <name type="scientific">Massariosphaeria phaeospora</name>
    <dbReference type="NCBI Taxonomy" id="100035"/>
    <lineage>
        <taxon>Eukaryota</taxon>
        <taxon>Fungi</taxon>
        <taxon>Dikarya</taxon>
        <taxon>Ascomycota</taxon>
        <taxon>Pezizomycotina</taxon>
        <taxon>Dothideomycetes</taxon>
        <taxon>Pleosporomycetidae</taxon>
        <taxon>Pleosporales</taxon>
        <taxon>Pleosporales incertae sedis</taxon>
        <taxon>Massariosphaeria</taxon>
    </lineage>
</organism>
<evidence type="ECO:0000313" key="1">
    <source>
        <dbReference type="EMBL" id="KAF2875252.1"/>
    </source>
</evidence>
<proteinExistence type="predicted"/>
<evidence type="ECO:0008006" key="3">
    <source>
        <dbReference type="Google" id="ProtNLM"/>
    </source>
</evidence>
<gene>
    <name evidence="1" type="ORF">BDV95DRAFT_444823</name>
</gene>
<protein>
    <recommendedName>
        <fullName evidence="3">Ubiquitin 3 binding protein But2 C-terminal domain-containing protein</fullName>
    </recommendedName>
</protein>
<dbReference type="OrthoDB" id="3772810at2759"/>
<feature type="non-terminal residue" evidence="1">
    <location>
        <position position="1"/>
    </location>
</feature>
<dbReference type="Proteomes" id="UP000481861">
    <property type="component" value="Unassembled WGS sequence"/>
</dbReference>
<reference evidence="1 2" key="1">
    <citation type="submission" date="2020-01" db="EMBL/GenBank/DDBJ databases">
        <authorList>
            <consortium name="DOE Joint Genome Institute"/>
            <person name="Haridas S."/>
            <person name="Albert R."/>
            <person name="Binder M."/>
            <person name="Bloem J."/>
            <person name="Labutti K."/>
            <person name="Salamov A."/>
            <person name="Andreopoulos B."/>
            <person name="Baker S.E."/>
            <person name="Barry K."/>
            <person name="Bills G."/>
            <person name="Bluhm B.H."/>
            <person name="Cannon C."/>
            <person name="Castanera R."/>
            <person name="Culley D.E."/>
            <person name="Daum C."/>
            <person name="Ezra D."/>
            <person name="Gonzalez J.B."/>
            <person name="Henrissat B."/>
            <person name="Kuo A."/>
            <person name="Liang C."/>
            <person name="Lipzen A."/>
            <person name="Lutzoni F."/>
            <person name="Magnuson J."/>
            <person name="Mondo S."/>
            <person name="Nolan M."/>
            <person name="Ohm R."/>
            <person name="Pangilinan J."/>
            <person name="Park H.-J.H."/>
            <person name="Ramirez L."/>
            <person name="Alfaro M."/>
            <person name="Sun H."/>
            <person name="Tritt A."/>
            <person name="Yoshinaga Y."/>
            <person name="Zwiers L.-H.L."/>
            <person name="Turgeon B.G."/>
            <person name="Goodwin S.B."/>
            <person name="Spatafora J.W."/>
            <person name="Crous P.W."/>
            <person name="Grigoriev I.V."/>
        </authorList>
    </citation>
    <scope>NUCLEOTIDE SEQUENCE [LARGE SCALE GENOMIC DNA]</scope>
    <source>
        <strain evidence="1 2">CBS 611.86</strain>
    </source>
</reference>
<evidence type="ECO:0000313" key="2">
    <source>
        <dbReference type="Proteomes" id="UP000481861"/>
    </source>
</evidence>
<comment type="caution">
    <text evidence="1">The sequence shown here is derived from an EMBL/GenBank/DDBJ whole genome shotgun (WGS) entry which is preliminary data.</text>
</comment>
<dbReference type="AlphaFoldDB" id="A0A7C8IF10"/>
<dbReference type="EMBL" id="JAADJZ010000005">
    <property type="protein sequence ID" value="KAF2875252.1"/>
    <property type="molecule type" value="Genomic_DNA"/>
</dbReference>